<gene>
    <name evidence="2" type="ORF">ACHAW5_000068</name>
</gene>
<dbReference type="Gene3D" id="3.40.50.1110">
    <property type="entry name" value="SGNH hydrolase"/>
    <property type="match status" value="1"/>
</dbReference>
<evidence type="ECO:0000313" key="2">
    <source>
        <dbReference type="EMBL" id="KAL3771359.1"/>
    </source>
</evidence>
<feature type="region of interest" description="Disordered" evidence="1">
    <location>
        <begin position="1"/>
        <end position="21"/>
    </location>
</feature>
<comment type="caution">
    <text evidence="2">The sequence shown here is derived from an EMBL/GenBank/DDBJ whole genome shotgun (WGS) entry which is preliminary data.</text>
</comment>
<feature type="compositionally biased region" description="Basic and acidic residues" evidence="1">
    <location>
        <begin position="123"/>
        <end position="135"/>
    </location>
</feature>
<name>A0ABD3N6U6_9STRA</name>
<dbReference type="EMBL" id="JALLAZ020001604">
    <property type="protein sequence ID" value="KAL3771359.1"/>
    <property type="molecule type" value="Genomic_DNA"/>
</dbReference>
<protein>
    <recommendedName>
        <fullName evidence="4">SGNH hydrolase-type esterase domain-containing protein</fullName>
    </recommendedName>
</protein>
<evidence type="ECO:0008006" key="4">
    <source>
        <dbReference type="Google" id="ProtNLM"/>
    </source>
</evidence>
<sequence length="228" mass="25218">MPNTLSNTISTTTSLFSSSRSPHSTAMVRWRGLPGWTAAAMVDRIDDANFGLMSVVAGGARHPSLAIILAGTNDVGAMTSSLGGGAASRRRRRYRRYRERREYRRRSYNSTTRRLSSGRRGRHEGARGGRAGERVAKNERARVEAARMRQRCAPSIRGVGGKGGRKAHYYVDFPFPFARRGGDVDGDHDDDYDCSKLWNADGLHLSEMGYETLGRRLAPCVLEILEGI</sequence>
<organism evidence="2 3">
    <name type="scientific">Stephanodiscus triporus</name>
    <dbReference type="NCBI Taxonomy" id="2934178"/>
    <lineage>
        <taxon>Eukaryota</taxon>
        <taxon>Sar</taxon>
        <taxon>Stramenopiles</taxon>
        <taxon>Ochrophyta</taxon>
        <taxon>Bacillariophyta</taxon>
        <taxon>Coscinodiscophyceae</taxon>
        <taxon>Thalassiosirophycidae</taxon>
        <taxon>Stephanodiscales</taxon>
        <taxon>Stephanodiscaceae</taxon>
        <taxon>Stephanodiscus</taxon>
    </lineage>
</organism>
<proteinExistence type="predicted"/>
<keyword evidence="3" id="KW-1185">Reference proteome</keyword>
<dbReference type="InterPro" id="IPR036514">
    <property type="entry name" value="SGNH_hydro_sf"/>
</dbReference>
<evidence type="ECO:0000256" key="1">
    <source>
        <dbReference type="SAM" id="MobiDB-lite"/>
    </source>
</evidence>
<evidence type="ECO:0000313" key="3">
    <source>
        <dbReference type="Proteomes" id="UP001530315"/>
    </source>
</evidence>
<accession>A0ABD3N6U6</accession>
<reference evidence="2 3" key="1">
    <citation type="submission" date="2024-10" db="EMBL/GenBank/DDBJ databases">
        <title>Updated reference genomes for cyclostephanoid diatoms.</title>
        <authorList>
            <person name="Roberts W.R."/>
            <person name="Alverson A.J."/>
        </authorList>
    </citation>
    <scope>NUCLEOTIDE SEQUENCE [LARGE SCALE GENOMIC DNA]</scope>
    <source>
        <strain evidence="2 3">AJA276-08</strain>
    </source>
</reference>
<dbReference type="SUPFAM" id="SSF52266">
    <property type="entry name" value="SGNH hydrolase"/>
    <property type="match status" value="1"/>
</dbReference>
<dbReference type="Proteomes" id="UP001530315">
    <property type="component" value="Unassembled WGS sequence"/>
</dbReference>
<feature type="region of interest" description="Disordered" evidence="1">
    <location>
        <begin position="100"/>
        <end position="135"/>
    </location>
</feature>
<dbReference type="AlphaFoldDB" id="A0ABD3N6U6"/>